<dbReference type="RefSeq" id="WP_158092369.1">
    <property type="nucleotide sequence ID" value="NZ_AP018921.1"/>
</dbReference>
<proteinExistence type="predicted"/>
<accession>A0A1Y2MHJ4</accession>
<reference evidence="1 2" key="1">
    <citation type="submission" date="2016-09" db="EMBL/GenBank/DDBJ databases">
        <title>Pseudonocardia autotrophica DSM535, a candidate organism with high potential of specific P450 cytochromes.</title>
        <authorList>
            <person name="Grumaz C."/>
            <person name="Vainshtein Y."/>
            <person name="Kirstahler P."/>
            <person name="Sohn K."/>
        </authorList>
    </citation>
    <scope>NUCLEOTIDE SEQUENCE [LARGE SCALE GENOMIC DNA]</scope>
    <source>
        <strain evidence="1 2">DSM 535</strain>
    </source>
</reference>
<comment type="caution">
    <text evidence="1">The sequence shown here is derived from an EMBL/GenBank/DDBJ whole genome shotgun (WGS) entry which is preliminary data.</text>
</comment>
<keyword evidence="2" id="KW-1185">Reference proteome</keyword>
<sequence length="46" mass="4916">MACVLRQVEAGDVPALLATAARLLEAGEGEAVCGDARRESRDRCRE</sequence>
<gene>
    <name evidence="1" type="ORF">BG845_06587</name>
</gene>
<evidence type="ECO:0000313" key="2">
    <source>
        <dbReference type="Proteomes" id="UP000194360"/>
    </source>
</evidence>
<dbReference type="Proteomes" id="UP000194360">
    <property type="component" value="Unassembled WGS sequence"/>
</dbReference>
<name>A0A1Y2MHJ4_PSEAH</name>
<protein>
    <submittedName>
        <fullName evidence="1">Uncharacterized protein</fullName>
    </submittedName>
</protein>
<evidence type="ECO:0000313" key="1">
    <source>
        <dbReference type="EMBL" id="OSY34754.1"/>
    </source>
</evidence>
<dbReference type="EMBL" id="MIGB01000068">
    <property type="protein sequence ID" value="OSY34754.1"/>
    <property type="molecule type" value="Genomic_DNA"/>
</dbReference>
<organism evidence="1 2">
    <name type="scientific">Pseudonocardia autotrophica</name>
    <name type="common">Amycolata autotrophica</name>
    <name type="synonym">Nocardia autotrophica</name>
    <dbReference type="NCBI Taxonomy" id="2074"/>
    <lineage>
        <taxon>Bacteria</taxon>
        <taxon>Bacillati</taxon>
        <taxon>Actinomycetota</taxon>
        <taxon>Actinomycetes</taxon>
        <taxon>Pseudonocardiales</taxon>
        <taxon>Pseudonocardiaceae</taxon>
        <taxon>Pseudonocardia</taxon>
    </lineage>
</organism>
<dbReference type="AlphaFoldDB" id="A0A1Y2MHJ4"/>